<evidence type="ECO:0000313" key="2">
    <source>
        <dbReference type="Proteomes" id="UP000738376"/>
    </source>
</evidence>
<protein>
    <submittedName>
        <fullName evidence="1">ImmA/IrrE family metallo-endopeptidase</fullName>
    </submittedName>
</protein>
<evidence type="ECO:0000313" key="1">
    <source>
        <dbReference type="EMBL" id="NMF60057.1"/>
    </source>
</evidence>
<reference evidence="1 2" key="1">
    <citation type="submission" date="2020-03" db="EMBL/GenBank/DDBJ databases">
        <title>Draft Genome Sequence of 2-Methylisoborneol Producing Pseudanabaena yagii Strain GIHE-NHR1 Isolated from North Han River in South Korea.</title>
        <authorList>
            <person name="Jeong J."/>
        </authorList>
    </citation>
    <scope>NUCLEOTIDE SEQUENCE [LARGE SCALE GENOMIC DNA]</scope>
    <source>
        <strain evidence="1 2">GIHE-NHR1</strain>
    </source>
</reference>
<dbReference type="Gene3D" id="1.10.10.2910">
    <property type="match status" value="1"/>
</dbReference>
<proteinExistence type="predicted"/>
<dbReference type="EMBL" id="JAAVJL010000002">
    <property type="protein sequence ID" value="NMF60057.1"/>
    <property type="molecule type" value="Genomic_DNA"/>
</dbReference>
<accession>A0ABX1M1S1</accession>
<name>A0ABX1M1S1_9CYAN</name>
<comment type="caution">
    <text evidence="1">The sequence shown here is derived from an EMBL/GenBank/DDBJ whole genome shotgun (WGS) entry which is preliminary data.</text>
</comment>
<dbReference type="RefSeq" id="WP_169365011.1">
    <property type="nucleotide sequence ID" value="NZ_JAAVJL010000002.1"/>
</dbReference>
<keyword evidence="2" id="KW-1185">Reference proteome</keyword>
<dbReference type="Proteomes" id="UP000738376">
    <property type="component" value="Unassembled WGS sequence"/>
</dbReference>
<organism evidence="1 2">
    <name type="scientific">Pseudanabaena yagii GIHE-NHR1</name>
    <dbReference type="NCBI Taxonomy" id="2722753"/>
    <lineage>
        <taxon>Bacteria</taxon>
        <taxon>Bacillati</taxon>
        <taxon>Cyanobacteriota</taxon>
        <taxon>Cyanophyceae</taxon>
        <taxon>Pseudanabaenales</taxon>
        <taxon>Pseudanabaenaceae</taxon>
        <taxon>Pseudanabaena</taxon>
        <taxon>Pseudanabaena yagii</taxon>
    </lineage>
</organism>
<sequence length="305" mass="34076">MPIATVKQINNQINLQTLYARLSQLGLNEEFVRSHGLPDWWCTEFEMTDSAVVTAAAYISGRFNLDLRSLLNPDLSPTFRELPRTKFKTYGIAETNYDISASEISPERLTAHHLAFRIAELVAFAYQRDYRAIAGMTASSIRAMILEKYGCVSLEGLLDFCAVYGIPVAHFEDFPNSQITKTFHGIVTNCDRRPVIVVSLGDRDVSHLASDLAFVIAHELGHIALNHLDDNETISEADMISGNLIDAEESLANQFARELIGDDVGESLSINQYLSQWLDWESLSNDNQEYLALALGLDITEVIKD</sequence>
<gene>
    <name evidence="1" type="ORF">HC246_19025</name>
</gene>